<gene>
    <name evidence="7" type="ORF">LG45_07625</name>
</gene>
<feature type="transmembrane region" description="Helical" evidence="5">
    <location>
        <begin position="378"/>
        <end position="396"/>
    </location>
</feature>
<feature type="transmembrane region" description="Helical" evidence="5">
    <location>
        <begin position="104"/>
        <end position="121"/>
    </location>
</feature>
<dbReference type="Proteomes" id="UP000029554">
    <property type="component" value="Unassembled WGS sequence"/>
</dbReference>
<keyword evidence="8" id="KW-1185">Reference proteome</keyword>
<feature type="transmembrane region" description="Helical" evidence="5">
    <location>
        <begin position="281"/>
        <end position="299"/>
    </location>
</feature>
<proteinExistence type="predicted"/>
<feature type="transmembrane region" description="Helical" evidence="5">
    <location>
        <begin position="7"/>
        <end position="25"/>
    </location>
</feature>
<dbReference type="PANTHER" id="PTHR37422:SF17">
    <property type="entry name" value="O-ANTIGEN LIGASE"/>
    <property type="match status" value="1"/>
</dbReference>
<dbReference type="STRING" id="1453498.LG45_07625"/>
<feature type="transmembrane region" description="Helical" evidence="5">
    <location>
        <begin position="202"/>
        <end position="223"/>
    </location>
</feature>
<evidence type="ECO:0000259" key="6">
    <source>
        <dbReference type="Pfam" id="PF04932"/>
    </source>
</evidence>
<keyword evidence="2 5" id="KW-0812">Transmembrane</keyword>
<feature type="transmembrane region" description="Helical" evidence="5">
    <location>
        <begin position="253"/>
        <end position="269"/>
    </location>
</feature>
<dbReference type="InterPro" id="IPR051533">
    <property type="entry name" value="WaaL-like"/>
</dbReference>
<evidence type="ECO:0000256" key="3">
    <source>
        <dbReference type="ARBA" id="ARBA00022989"/>
    </source>
</evidence>
<dbReference type="GO" id="GO:0016020">
    <property type="term" value="C:membrane"/>
    <property type="evidence" value="ECO:0007669"/>
    <property type="project" value="UniProtKB-SubCell"/>
</dbReference>
<comment type="subcellular location">
    <subcellularLocation>
        <location evidence="1">Membrane</location>
        <topology evidence="1">Multi-pass membrane protein</topology>
    </subcellularLocation>
</comment>
<dbReference type="RefSeq" id="WP_035125790.1">
    <property type="nucleotide sequence ID" value="NZ_JRHH01000003.1"/>
</dbReference>
<dbReference type="EMBL" id="JRHH01000003">
    <property type="protein sequence ID" value="KGD68156.1"/>
    <property type="molecule type" value="Genomic_DNA"/>
</dbReference>
<accession>A0A095SU27</accession>
<sequence>MQNKEKNYLFLILIHLLLGVLIYIAPFVSKIYGYGILFGGIYFVVKTRNKNNEVLLAAAYIVGSEVFLRMTDGNPNHEFSKYGVMLFLTMGMYYSGFSKNAAPYWIFLLLLVPGIVIGTQTLNLTTLDIRKTILFNISGPICLGFASLYCYNRKIKIEEVNNLLLVMGLPIISCAMYLTLFTPDLKEALDGTGSNGLTSGGFGPNQVSTALGLGMFIFFSRIILASRTKLFFAINLFLVLNITYRGLITFSRGGMITGFVMIIILLVYLYKISKYRGKVKLNYLVVFITVTMSLIWVYTESQTGGLIGKRYNNQDALGRTKESRFTGREEIAATEINAFLKNPFFGIGVAKGTEYRLEETGDVVASHNELTRMLGEHGSLGVAMLLILFFTPIFLYLDNKQNIYLFCFLLFWLLTINHAAMRTAAPSFVYALSLLKVRFEDETPSVHRE</sequence>
<keyword evidence="4 5" id="KW-0472">Membrane</keyword>
<dbReference type="InterPro" id="IPR007016">
    <property type="entry name" value="O-antigen_ligase-rel_domated"/>
</dbReference>
<comment type="caution">
    <text evidence="7">The sequence shown here is derived from an EMBL/GenBank/DDBJ whole genome shotgun (WGS) entry which is preliminary data.</text>
</comment>
<evidence type="ECO:0000256" key="2">
    <source>
        <dbReference type="ARBA" id="ARBA00022692"/>
    </source>
</evidence>
<feature type="transmembrane region" description="Helical" evidence="5">
    <location>
        <begin position="133"/>
        <end position="151"/>
    </location>
</feature>
<reference evidence="7 8" key="1">
    <citation type="submission" date="2014-09" db="EMBL/GenBank/DDBJ databases">
        <title>Whole Genome Shotgun of Flavobacterium aquatile LMG 4008.</title>
        <authorList>
            <person name="Gale A.N."/>
            <person name="Pipes S.E."/>
            <person name="Newman J.D."/>
        </authorList>
    </citation>
    <scope>NUCLEOTIDE SEQUENCE [LARGE SCALE GENOMIC DNA]</scope>
    <source>
        <strain evidence="7 8">LMG 4008</strain>
    </source>
</reference>
<protein>
    <submittedName>
        <fullName evidence="7">Membrane protein</fullName>
    </submittedName>
</protein>
<dbReference type="PANTHER" id="PTHR37422">
    <property type="entry name" value="TEICHURONIC ACID BIOSYNTHESIS PROTEIN TUAE"/>
    <property type="match status" value="1"/>
</dbReference>
<dbReference type="Pfam" id="PF04932">
    <property type="entry name" value="Wzy_C"/>
    <property type="match status" value="1"/>
</dbReference>
<feature type="transmembrane region" description="Helical" evidence="5">
    <location>
        <begin position="230"/>
        <end position="247"/>
    </location>
</feature>
<feature type="transmembrane region" description="Helical" evidence="5">
    <location>
        <begin position="403"/>
        <end position="421"/>
    </location>
</feature>
<evidence type="ECO:0000256" key="4">
    <source>
        <dbReference type="ARBA" id="ARBA00023136"/>
    </source>
</evidence>
<evidence type="ECO:0000313" key="8">
    <source>
        <dbReference type="Proteomes" id="UP000029554"/>
    </source>
</evidence>
<dbReference type="OrthoDB" id="1118890at2"/>
<name>A0A095SU27_9FLAO</name>
<feature type="transmembrane region" description="Helical" evidence="5">
    <location>
        <begin position="163"/>
        <end position="182"/>
    </location>
</feature>
<evidence type="ECO:0000256" key="1">
    <source>
        <dbReference type="ARBA" id="ARBA00004141"/>
    </source>
</evidence>
<dbReference type="eggNOG" id="COG3307">
    <property type="taxonomic scope" value="Bacteria"/>
</dbReference>
<keyword evidence="3 5" id="KW-1133">Transmembrane helix</keyword>
<evidence type="ECO:0000313" key="7">
    <source>
        <dbReference type="EMBL" id="KGD68156.1"/>
    </source>
</evidence>
<evidence type="ECO:0000256" key="5">
    <source>
        <dbReference type="SAM" id="Phobius"/>
    </source>
</evidence>
<feature type="domain" description="O-antigen ligase-related" evidence="6">
    <location>
        <begin position="246"/>
        <end position="386"/>
    </location>
</feature>
<dbReference type="AlphaFoldDB" id="A0A095SU27"/>
<organism evidence="7 8">
    <name type="scientific">Flavobacterium aquatile LMG 4008 = ATCC 11947</name>
    <dbReference type="NCBI Taxonomy" id="1453498"/>
    <lineage>
        <taxon>Bacteria</taxon>
        <taxon>Pseudomonadati</taxon>
        <taxon>Bacteroidota</taxon>
        <taxon>Flavobacteriia</taxon>
        <taxon>Flavobacteriales</taxon>
        <taxon>Flavobacteriaceae</taxon>
        <taxon>Flavobacterium</taxon>
    </lineage>
</organism>
<feature type="transmembrane region" description="Helical" evidence="5">
    <location>
        <begin position="31"/>
        <end position="47"/>
    </location>
</feature>